<dbReference type="Pfam" id="PF00583">
    <property type="entry name" value="Acetyltransf_1"/>
    <property type="match status" value="2"/>
</dbReference>
<evidence type="ECO:0000256" key="2">
    <source>
        <dbReference type="ARBA" id="ARBA00023315"/>
    </source>
</evidence>
<dbReference type="InterPro" id="IPR000182">
    <property type="entry name" value="GNAT_dom"/>
</dbReference>
<dbReference type="SUPFAM" id="SSF55729">
    <property type="entry name" value="Acyl-CoA N-acyltransferases (Nat)"/>
    <property type="match status" value="2"/>
</dbReference>
<evidence type="ECO:0000313" key="4">
    <source>
        <dbReference type="EMBL" id="MBB6038297.1"/>
    </source>
</evidence>
<feature type="domain" description="N-acetyltransferase" evidence="3">
    <location>
        <begin position="4"/>
        <end position="152"/>
    </location>
</feature>
<keyword evidence="2" id="KW-0012">Acyltransferase</keyword>
<dbReference type="CDD" id="cd04301">
    <property type="entry name" value="NAT_SF"/>
    <property type="match status" value="1"/>
</dbReference>
<organism evidence="4 5">
    <name type="scientific">Phytomonospora endophytica</name>
    <dbReference type="NCBI Taxonomy" id="714109"/>
    <lineage>
        <taxon>Bacteria</taxon>
        <taxon>Bacillati</taxon>
        <taxon>Actinomycetota</taxon>
        <taxon>Actinomycetes</taxon>
        <taxon>Micromonosporales</taxon>
        <taxon>Micromonosporaceae</taxon>
        <taxon>Phytomonospora</taxon>
    </lineage>
</organism>
<dbReference type="Gene3D" id="3.40.630.30">
    <property type="match status" value="1"/>
</dbReference>
<evidence type="ECO:0000313" key="5">
    <source>
        <dbReference type="Proteomes" id="UP000548476"/>
    </source>
</evidence>
<proteinExistence type="predicted"/>
<comment type="caution">
    <text evidence="4">The sequence shown here is derived from an EMBL/GenBank/DDBJ whole genome shotgun (WGS) entry which is preliminary data.</text>
</comment>
<evidence type="ECO:0000256" key="1">
    <source>
        <dbReference type="ARBA" id="ARBA00022679"/>
    </source>
</evidence>
<feature type="domain" description="N-acetyltransferase" evidence="3">
    <location>
        <begin position="153"/>
        <end position="304"/>
    </location>
</feature>
<dbReference type="InterPro" id="IPR016181">
    <property type="entry name" value="Acyl_CoA_acyltransferase"/>
</dbReference>
<dbReference type="AlphaFoldDB" id="A0A841FY65"/>
<keyword evidence="1 4" id="KW-0808">Transferase</keyword>
<evidence type="ECO:0000259" key="3">
    <source>
        <dbReference type="PROSITE" id="PS51186"/>
    </source>
</evidence>
<reference evidence="4 5" key="1">
    <citation type="submission" date="2020-08" db="EMBL/GenBank/DDBJ databases">
        <title>Genomic Encyclopedia of Type Strains, Phase IV (KMG-IV): sequencing the most valuable type-strain genomes for metagenomic binning, comparative biology and taxonomic classification.</title>
        <authorList>
            <person name="Goeker M."/>
        </authorList>
    </citation>
    <scope>NUCLEOTIDE SEQUENCE [LARGE SCALE GENOMIC DNA]</scope>
    <source>
        <strain evidence="4 5">YIM 65646</strain>
    </source>
</reference>
<protein>
    <submittedName>
        <fullName evidence="4">GNAT superfamily N-acetyltransferase</fullName>
    </submittedName>
</protein>
<accession>A0A841FY65</accession>
<dbReference type="Proteomes" id="UP000548476">
    <property type="component" value="Unassembled WGS sequence"/>
</dbReference>
<name>A0A841FY65_9ACTN</name>
<dbReference type="PROSITE" id="PS51186">
    <property type="entry name" value="GNAT"/>
    <property type="match status" value="2"/>
</dbReference>
<gene>
    <name evidence="4" type="ORF">HNR73_006180</name>
</gene>
<keyword evidence="5" id="KW-1185">Reference proteome</keyword>
<dbReference type="InterPro" id="IPR050832">
    <property type="entry name" value="Bact_Acetyltransf"/>
</dbReference>
<dbReference type="GO" id="GO:0016747">
    <property type="term" value="F:acyltransferase activity, transferring groups other than amino-acyl groups"/>
    <property type="evidence" value="ECO:0007669"/>
    <property type="project" value="InterPro"/>
</dbReference>
<dbReference type="EMBL" id="JACHGT010000016">
    <property type="protein sequence ID" value="MBB6038297.1"/>
    <property type="molecule type" value="Genomic_DNA"/>
</dbReference>
<dbReference type="PANTHER" id="PTHR43877">
    <property type="entry name" value="AMINOALKYLPHOSPHONATE N-ACETYLTRANSFERASE-RELATED-RELATED"/>
    <property type="match status" value="1"/>
</dbReference>
<sequence>MNDIIVRDAGPSDHEAMAEVFRSCHPALLVSAASIAHAAEAFADAGLAEFVAETEGRVVGVVSGWRNVWSTEEGAVAVDIAVRPEFQRRGAGTLLMARIERHLAGLGARVTSANAEDPAGIAFAAAHGFGTGRIARISRCDLADLPPVLAVPEDVRIVRLSEVDDLRALHASDNLAAMDIPTDRPFVPFAFEQWKVKQLGDPRLDHDLSLVAMVGDTFSAMAYLQRVGDRVHSAFTGTHPGFRGRGHATVLKSHALHAARDTGATEAFTANDAKNAPMLKVNTRLGYVPFLERTALRREGVAGS</sequence>
<dbReference type="RefSeq" id="WP_184791097.1">
    <property type="nucleotide sequence ID" value="NZ_BONT01000008.1"/>
</dbReference>